<comment type="caution">
    <text evidence="2">The sequence shown here is derived from an EMBL/GenBank/DDBJ whole genome shotgun (WGS) entry which is preliminary data.</text>
</comment>
<gene>
    <name evidence="2" type="ORF">Tco_1044292</name>
</gene>
<dbReference type="EMBL" id="BQNB010018723">
    <property type="protein sequence ID" value="GJT77567.1"/>
    <property type="molecule type" value="Genomic_DNA"/>
</dbReference>
<reference evidence="2" key="1">
    <citation type="journal article" date="2022" name="Int. J. Mol. Sci.">
        <title>Draft Genome of Tanacetum Coccineum: Genomic Comparison of Closely Related Tanacetum-Family Plants.</title>
        <authorList>
            <person name="Yamashiro T."/>
            <person name="Shiraishi A."/>
            <person name="Nakayama K."/>
            <person name="Satake H."/>
        </authorList>
    </citation>
    <scope>NUCLEOTIDE SEQUENCE</scope>
</reference>
<evidence type="ECO:0000313" key="3">
    <source>
        <dbReference type="Proteomes" id="UP001151760"/>
    </source>
</evidence>
<reference evidence="2" key="2">
    <citation type="submission" date="2022-01" db="EMBL/GenBank/DDBJ databases">
        <authorList>
            <person name="Yamashiro T."/>
            <person name="Shiraishi A."/>
            <person name="Satake H."/>
            <person name="Nakayama K."/>
        </authorList>
    </citation>
    <scope>NUCLEOTIDE SEQUENCE</scope>
</reference>
<keyword evidence="1" id="KW-0812">Transmembrane</keyword>
<name>A0ABQ5GPH2_9ASTR</name>
<feature type="transmembrane region" description="Helical" evidence="1">
    <location>
        <begin position="49"/>
        <end position="71"/>
    </location>
</feature>
<accession>A0ABQ5GPH2</accession>
<sequence length="93" mass="8985">MSLVHIGWLSGERCGGKGVRGGSVSMISGIGGGWFVIRSMDTNIGRGDVLVVLGGCAGAGSGIVSGGGMVFKVVSSLDGEMLGGAKGVVGGDS</sequence>
<proteinExistence type="predicted"/>
<keyword evidence="1" id="KW-1133">Transmembrane helix</keyword>
<organism evidence="2 3">
    <name type="scientific">Tanacetum coccineum</name>
    <dbReference type="NCBI Taxonomy" id="301880"/>
    <lineage>
        <taxon>Eukaryota</taxon>
        <taxon>Viridiplantae</taxon>
        <taxon>Streptophyta</taxon>
        <taxon>Embryophyta</taxon>
        <taxon>Tracheophyta</taxon>
        <taxon>Spermatophyta</taxon>
        <taxon>Magnoliopsida</taxon>
        <taxon>eudicotyledons</taxon>
        <taxon>Gunneridae</taxon>
        <taxon>Pentapetalae</taxon>
        <taxon>asterids</taxon>
        <taxon>campanulids</taxon>
        <taxon>Asterales</taxon>
        <taxon>Asteraceae</taxon>
        <taxon>Asteroideae</taxon>
        <taxon>Anthemideae</taxon>
        <taxon>Anthemidinae</taxon>
        <taxon>Tanacetum</taxon>
    </lineage>
</organism>
<protein>
    <submittedName>
        <fullName evidence="2">Uncharacterized protein</fullName>
    </submittedName>
</protein>
<keyword evidence="1" id="KW-0472">Membrane</keyword>
<evidence type="ECO:0000313" key="2">
    <source>
        <dbReference type="EMBL" id="GJT77567.1"/>
    </source>
</evidence>
<dbReference type="Proteomes" id="UP001151760">
    <property type="component" value="Unassembled WGS sequence"/>
</dbReference>
<evidence type="ECO:0000256" key="1">
    <source>
        <dbReference type="SAM" id="Phobius"/>
    </source>
</evidence>
<feature type="transmembrane region" description="Helical" evidence="1">
    <location>
        <begin position="20"/>
        <end position="37"/>
    </location>
</feature>
<keyword evidence="3" id="KW-1185">Reference proteome</keyword>